<evidence type="ECO:0000259" key="1">
    <source>
        <dbReference type="Pfam" id="PF00535"/>
    </source>
</evidence>
<gene>
    <name evidence="2" type="ORF">SAMN04487907_10864</name>
</gene>
<dbReference type="RefSeq" id="WP_092544072.1">
    <property type="nucleotide sequence ID" value="NZ_FOKV01000008.1"/>
</dbReference>
<proteinExistence type="predicted"/>
<dbReference type="SUPFAM" id="SSF53448">
    <property type="entry name" value="Nucleotide-diphospho-sugar transferases"/>
    <property type="match status" value="1"/>
</dbReference>
<dbReference type="InterPro" id="IPR001173">
    <property type="entry name" value="Glyco_trans_2-like"/>
</dbReference>
<organism evidence="2 3">
    <name type="scientific">Zunongwangia mangrovi</name>
    <dbReference type="NCBI Taxonomy" id="1334022"/>
    <lineage>
        <taxon>Bacteria</taxon>
        <taxon>Pseudomonadati</taxon>
        <taxon>Bacteroidota</taxon>
        <taxon>Flavobacteriia</taxon>
        <taxon>Flavobacteriales</taxon>
        <taxon>Flavobacteriaceae</taxon>
        <taxon>Zunongwangia</taxon>
    </lineage>
</organism>
<dbReference type="GO" id="GO:0016740">
    <property type="term" value="F:transferase activity"/>
    <property type="evidence" value="ECO:0007669"/>
    <property type="project" value="UniProtKB-KW"/>
</dbReference>
<dbReference type="Proteomes" id="UP000199438">
    <property type="component" value="Unassembled WGS sequence"/>
</dbReference>
<dbReference type="OrthoDB" id="1116632at2"/>
<dbReference type="Pfam" id="PF00535">
    <property type="entry name" value="Glycos_transf_2"/>
    <property type="match status" value="1"/>
</dbReference>
<dbReference type="EMBL" id="FOKV01000008">
    <property type="protein sequence ID" value="SFC74168.1"/>
    <property type="molecule type" value="Genomic_DNA"/>
</dbReference>
<sequence length="340" mass="39867">MRKGHNPNKDKVVSGNNFIHQIIIPVYIPYQKEYFKDAFTIFKKCLESIFETVDLKYTYISIVNNGSCIEVENYLSNLKEEGKIKELINTSNIGKLNAIYKGLIGHNFDLVTIADADTMFLSGWQQETIKVFNTFPKAGTVGIVPQFNMYSNFCTNVIFDNFFNKDMRFFKVEEPREMQKFYHSIGWNMKEDHHYLKYILGIEKEGTTACIGSSHFVATYRKEVFNEIKKYVPAKMGSNSERLLDVAAQNKGLWKLTTFKNYACHMGNVYEDWMDEVKFHQNKNKLEYNKFQLNQPSKLAFLIKNKFFKKIMRIKLINDCYFKNKGLPKNVLAKYGKTYY</sequence>
<name>A0A1I1LTA6_9FLAO</name>
<dbReference type="InterPro" id="IPR029044">
    <property type="entry name" value="Nucleotide-diphossugar_trans"/>
</dbReference>
<keyword evidence="2" id="KW-0808">Transferase</keyword>
<keyword evidence="3" id="KW-1185">Reference proteome</keyword>
<dbReference type="Gene3D" id="3.90.550.10">
    <property type="entry name" value="Spore Coat Polysaccharide Biosynthesis Protein SpsA, Chain A"/>
    <property type="match status" value="1"/>
</dbReference>
<accession>A0A1I1LTA6</accession>
<evidence type="ECO:0000313" key="3">
    <source>
        <dbReference type="Proteomes" id="UP000199438"/>
    </source>
</evidence>
<dbReference type="AlphaFoldDB" id="A0A1I1LTA6"/>
<evidence type="ECO:0000313" key="2">
    <source>
        <dbReference type="EMBL" id="SFC74168.1"/>
    </source>
</evidence>
<protein>
    <submittedName>
        <fullName evidence="2">Glycosyl transferase family 2</fullName>
    </submittedName>
</protein>
<dbReference type="STRING" id="1334022.SAMN04487907_10864"/>
<reference evidence="3" key="1">
    <citation type="submission" date="2016-10" db="EMBL/GenBank/DDBJ databases">
        <authorList>
            <person name="Varghese N."/>
            <person name="Submissions S."/>
        </authorList>
    </citation>
    <scope>NUCLEOTIDE SEQUENCE [LARGE SCALE GENOMIC DNA]</scope>
    <source>
        <strain evidence="3">DSM 24499</strain>
    </source>
</reference>
<feature type="domain" description="Glycosyltransferase 2-like" evidence="1">
    <location>
        <begin position="41"/>
        <end position="168"/>
    </location>
</feature>